<dbReference type="Gene3D" id="3.40.50.1240">
    <property type="entry name" value="Phosphoglycerate mutase-like"/>
    <property type="match status" value="1"/>
</dbReference>
<dbReference type="RefSeq" id="WP_099540608.1">
    <property type="nucleotide sequence ID" value="NZ_PEBQ01000056.1"/>
</dbReference>
<dbReference type="InterPro" id="IPR029033">
    <property type="entry name" value="His_PPase_superfam"/>
</dbReference>
<evidence type="ECO:0000313" key="1">
    <source>
        <dbReference type="EMBL" id="PHY94916.1"/>
    </source>
</evidence>
<comment type="caution">
    <text evidence="1">The sequence shown here is derived from an EMBL/GenBank/DDBJ whole genome shotgun (WGS) entry which is preliminary data.</text>
</comment>
<keyword evidence="2" id="KW-1185">Reference proteome</keyword>
<evidence type="ECO:0000313" key="2">
    <source>
        <dbReference type="Proteomes" id="UP000228751"/>
    </source>
</evidence>
<dbReference type="SUPFAM" id="SSF53254">
    <property type="entry name" value="Phosphoglycerate mutase-like"/>
    <property type="match status" value="1"/>
</dbReference>
<dbReference type="Pfam" id="PF00300">
    <property type="entry name" value="His_Phos_1"/>
    <property type="match status" value="1"/>
</dbReference>
<proteinExistence type="predicted"/>
<sequence length="196" mass="22451">MSGLPVMRVLLVSTFVSEKVRKGYISKRTDITKIHFSKIMQEKFLQEYSISHIFCASDILIDEDQSVLPEGFDMEPQLQNRNYGIWGGRDLRSLSLIEQQNFMDPEYSPIEGESMFAFHIRLKAWLDGLFKKVKNQETILVIATPPVIRALSACILVDDIKNSFSIQHKLDIHPKSLSVFSGRCGKWRILTLSAPF</sequence>
<organism evidence="1 2">
    <name type="scientific">Acetobacter pomorum</name>
    <dbReference type="NCBI Taxonomy" id="65959"/>
    <lineage>
        <taxon>Bacteria</taxon>
        <taxon>Pseudomonadati</taxon>
        <taxon>Pseudomonadota</taxon>
        <taxon>Alphaproteobacteria</taxon>
        <taxon>Acetobacterales</taxon>
        <taxon>Acetobacteraceae</taxon>
        <taxon>Acetobacter</taxon>
    </lineage>
</organism>
<dbReference type="EMBL" id="PEBQ01000056">
    <property type="protein sequence ID" value="PHY94916.1"/>
    <property type="molecule type" value="Genomic_DNA"/>
</dbReference>
<protein>
    <submittedName>
        <fullName evidence="1">Phosphoglycerate mutase</fullName>
    </submittedName>
</protein>
<dbReference type="OrthoDB" id="7223100at2"/>
<dbReference type="Proteomes" id="UP000228751">
    <property type="component" value="Unassembled WGS sequence"/>
</dbReference>
<accession>A0A2G4REC2</accession>
<dbReference type="AlphaFoldDB" id="A0A2G4REC2"/>
<reference evidence="1 2" key="1">
    <citation type="submission" date="2017-10" db="EMBL/GenBank/DDBJ databases">
        <title>Genomic analysis of the genus Acetobacter.</title>
        <authorList>
            <person name="Kim K.H."/>
            <person name="Chun B.H."/>
            <person name="Son A.R."/>
            <person name="Jeon C.O."/>
        </authorList>
    </citation>
    <scope>NUCLEOTIDE SEQUENCE [LARGE SCALE GENOMIC DNA]</scope>
    <source>
        <strain evidence="1 2">LHT 2458</strain>
    </source>
</reference>
<dbReference type="InterPro" id="IPR013078">
    <property type="entry name" value="His_Pase_superF_clade-1"/>
</dbReference>
<gene>
    <name evidence="1" type="ORF">CSR02_03690</name>
</gene>
<name>A0A2G4REC2_9PROT</name>